<feature type="domain" description="Phosphatidic acid phosphatase type 2/haloperoxidase" evidence="2">
    <location>
        <begin position="83"/>
        <end position="195"/>
    </location>
</feature>
<organism evidence="3 4">
    <name type="scientific">Cohnella terricola</name>
    <dbReference type="NCBI Taxonomy" id="1289167"/>
    <lineage>
        <taxon>Bacteria</taxon>
        <taxon>Bacillati</taxon>
        <taxon>Bacillota</taxon>
        <taxon>Bacilli</taxon>
        <taxon>Bacillales</taxon>
        <taxon>Paenibacillaceae</taxon>
        <taxon>Cohnella</taxon>
    </lineage>
</organism>
<keyword evidence="4" id="KW-1185">Reference proteome</keyword>
<keyword evidence="1" id="KW-0472">Membrane</keyword>
<gene>
    <name evidence="3" type="ORF">FPZ45_16395</name>
</gene>
<dbReference type="EMBL" id="VNJJ01000009">
    <property type="protein sequence ID" value="TVX98277.1"/>
    <property type="molecule type" value="Genomic_DNA"/>
</dbReference>
<dbReference type="Gene3D" id="1.20.144.10">
    <property type="entry name" value="Phosphatidic acid phosphatase type 2/haloperoxidase"/>
    <property type="match status" value="2"/>
</dbReference>
<proteinExistence type="predicted"/>
<keyword evidence="1" id="KW-1133">Transmembrane helix</keyword>
<dbReference type="SUPFAM" id="SSF48317">
    <property type="entry name" value="Acid phosphatase/Vanadium-dependent haloperoxidase"/>
    <property type="match status" value="1"/>
</dbReference>
<sequence>MRRSYVWLGLVIILFACVCALTFTDHITGFDQNVIAAVQGWETPGLTRLMEGFSWIGSTIGATLISAVAFLFLAFVLGHRKELIFFVAVVGGSALLNKVLKNTFHRERPNLHRLVEETGYSFPSGHSMAAFALYGALIYLLWRHVRSGAGKIVLVVIGSLLILCIGLSRIYLGVHYPSDVIGGYLASSVWLGLMIEFFRKWNQRLIK</sequence>
<dbReference type="PANTHER" id="PTHR14969:SF13">
    <property type="entry name" value="AT30094P"/>
    <property type="match status" value="1"/>
</dbReference>
<name>A0A559JEI8_9BACL</name>
<feature type="transmembrane region" description="Helical" evidence="1">
    <location>
        <begin position="52"/>
        <end position="76"/>
    </location>
</feature>
<dbReference type="Proteomes" id="UP000316330">
    <property type="component" value="Unassembled WGS sequence"/>
</dbReference>
<dbReference type="RefSeq" id="WP_144704089.1">
    <property type="nucleotide sequence ID" value="NZ_VNJJ01000009.1"/>
</dbReference>
<evidence type="ECO:0000256" key="1">
    <source>
        <dbReference type="SAM" id="Phobius"/>
    </source>
</evidence>
<feature type="transmembrane region" description="Helical" evidence="1">
    <location>
        <begin position="180"/>
        <end position="198"/>
    </location>
</feature>
<reference evidence="3 4" key="1">
    <citation type="submission" date="2019-07" db="EMBL/GenBank/DDBJ databases">
        <authorList>
            <person name="Kim J."/>
        </authorList>
    </citation>
    <scope>NUCLEOTIDE SEQUENCE [LARGE SCALE GENOMIC DNA]</scope>
    <source>
        <strain evidence="3 4">G13</strain>
    </source>
</reference>
<evidence type="ECO:0000313" key="4">
    <source>
        <dbReference type="Proteomes" id="UP000316330"/>
    </source>
</evidence>
<accession>A0A559JEI8</accession>
<dbReference type="InterPro" id="IPR036938">
    <property type="entry name" value="PAP2/HPO_sf"/>
</dbReference>
<dbReference type="CDD" id="cd03392">
    <property type="entry name" value="PAP2_like_2"/>
    <property type="match status" value="1"/>
</dbReference>
<protein>
    <submittedName>
        <fullName evidence="3">Phosphatase PAP2 family protein</fullName>
    </submittedName>
</protein>
<dbReference type="PROSITE" id="PS51257">
    <property type="entry name" value="PROKAR_LIPOPROTEIN"/>
    <property type="match status" value="1"/>
</dbReference>
<feature type="transmembrane region" description="Helical" evidence="1">
    <location>
        <begin position="83"/>
        <end position="100"/>
    </location>
</feature>
<dbReference type="AlphaFoldDB" id="A0A559JEI8"/>
<dbReference type="PANTHER" id="PTHR14969">
    <property type="entry name" value="SPHINGOSINE-1-PHOSPHATE PHOSPHOHYDROLASE"/>
    <property type="match status" value="1"/>
</dbReference>
<keyword evidence="1" id="KW-0812">Transmembrane</keyword>
<dbReference type="OrthoDB" id="9789113at2"/>
<dbReference type="Pfam" id="PF01569">
    <property type="entry name" value="PAP2"/>
    <property type="match status" value="1"/>
</dbReference>
<evidence type="ECO:0000259" key="2">
    <source>
        <dbReference type="SMART" id="SM00014"/>
    </source>
</evidence>
<feature type="transmembrane region" description="Helical" evidence="1">
    <location>
        <begin position="152"/>
        <end position="174"/>
    </location>
</feature>
<comment type="caution">
    <text evidence="3">The sequence shown here is derived from an EMBL/GenBank/DDBJ whole genome shotgun (WGS) entry which is preliminary data.</text>
</comment>
<feature type="transmembrane region" description="Helical" evidence="1">
    <location>
        <begin position="120"/>
        <end position="140"/>
    </location>
</feature>
<dbReference type="SMART" id="SM00014">
    <property type="entry name" value="acidPPc"/>
    <property type="match status" value="1"/>
</dbReference>
<evidence type="ECO:0000313" key="3">
    <source>
        <dbReference type="EMBL" id="TVX98277.1"/>
    </source>
</evidence>
<dbReference type="InterPro" id="IPR000326">
    <property type="entry name" value="PAP2/HPO"/>
</dbReference>